<dbReference type="InterPro" id="IPR025564">
    <property type="entry name" value="CAAD_dom"/>
</dbReference>
<feature type="transmembrane region" description="Helical" evidence="2">
    <location>
        <begin position="142"/>
        <end position="163"/>
    </location>
</feature>
<evidence type="ECO:0000313" key="5">
    <source>
        <dbReference type="EMBL" id="CAK9174590.1"/>
    </source>
</evidence>
<organism evidence="5 6">
    <name type="scientific">Ilex paraguariensis</name>
    <name type="common">yerba mate</name>
    <dbReference type="NCBI Taxonomy" id="185542"/>
    <lineage>
        <taxon>Eukaryota</taxon>
        <taxon>Viridiplantae</taxon>
        <taxon>Streptophyta</taxon>
        <taxon>Embryophyta</taxon>
        <taxon>Tracheophyta</taxon>
        <taxon>Spermatophyta</taxon>
        <taxon>Magnoliopsida</taxon>
        <taxon>eudicotyledons</taxon>
        <taxon>Gunneridae</taxon>
        <taxon>Pentapetalae</taxon>
        <taxon>asterids</taxon>
        <taxon>campanulids</taxon>
        <taxon>Aquifoliales</taxon>
        <taxon>Aquifoliaceae</taxon>
        <taxon>Ilex</taxon>
    </lineage>
</organism>
<dbReference type="Proteomes" id="UP001642360">
    <property type="component" value="Unassembled WGS sequence"/>
</dbReference>
<dbReference type="GO" id="GO:0016020">
    <property type="term" value="C:membrane"/>
    <property type="evidence" value="ECO:0007669"/>
    <property type="project" value="UniProtKB-SubCell"/>
</dbReference>
<accession>A0ABC8TZU0</accession>
<keyword evidence="6" id="KW-1185">Reference proteome</keyword>
<keyword evidence="2" id="KW-1133">Transmembrane helix</keyword>
<proteinExistence type="predicted"/>
<feature type="signal peptide" evidence="3">
    <location>
        <begin position="1"/>
        <end position="19"/>
    </location>
</feature>
<evidence type="ECO:0000256" key="3">
    <source>
        <dbReference type="SAM" id="SignalP"/>
    </source>
</evidence>
<evidence type="ECO:0000256" key="2">
    <source>
        <dbReference type="SAM" id="Phobius"/>
    </source>
</evidence>
<sequence>MFLAVFDLKLFWVLVFLSSRPISKMRFFSQNFFFQVNMASIFAKLPPPPPPLFVSKRQPLLGNLGKFLVSAIGESQGRVAVVAKATGESPESSTSLSIVKSVQNIWDKSEDRFALIGLGFAAVVALWASANLITAIDKLPLIPSALEFVGILFSSVSIMTYICSRV</sequence>
<reference evidence="5 6" key="1">
    <citation type="submission" date="2024-02" db="EMBL/GenBank/DDBJ databases">
        <authorList>
            <person name="Vignale AGUSTIN F."/>
            <person name="Sosa J E."/>
            <person name="Modenutti C."/>
        </authorList>
    </citation>
    <scope>NUCLEOTIDE SEQUENCE [LARGE SCALE GENOMIC DNA]</scope>
</reference>
<comment type="subcellular location">
    <subcellularLocation>
        <location evidence="1">Membrane</location>
        <topology evidence="1">Multi-pass membrane protein</topology>
    </subcellularLocation>
</comment>
<evidence type="ECO:0000313" key="6">
    <source>
        <dbReference type="Proteomes" id="UP001642360"/>
    </source>
</evidence>
<feature type="transmembrane region" description="Helical" evidence="2">
    <location>
        <begin position="113"/>
        <end position="136"/>
    </location>
</feature>
<evidence type="ECO:0000259" key="4">
    <source>
        <dbReference type="Pfam" id="PF14159"/>
    </source>
</evidence>
<comment type="caution">
    <text evidence="5">The sequence shown here is derived from an EMBL/GenBank/DDBJ whole genome shotgun (WGS) entry which is preliminary data.</text>
</comment>
<keyword evidence="2" id="KW-0812">Transmembrane</keyword>
<keyword evidence="3" id="KW-0732">Signal</keyword>
<dbReference type="EMBL" id="CAUOFW020006391">
    <property type="protein sequence ID" value="CAK9174590.1"/>
    <property type="molecule type" value="Genomic_DNA"/>
</dbReference>
<dbReference type="Pfam" id="PF14159">
    <property type="entry name" value="CAAD"/>
    <property type="match status" value="1"/>
</dbReference>
<dbReference type="InterPro" id="IPR033344">
    <property type="entry name" value="CURT1"/>
</dbReference>
<feature type="chain" id="PRO_5044876908" description="Cyanobacterial aminoacyl-tRNA synthetase CAAD domain-containing protein" evidence="3">
    <location>
        <begin position="20"/>
        <end position="166"/>
    </location>
</feature>
<dbReference type="PANTHER" id="PTHR33222">
    <property type="match status" value="1"/>
</dbReference>
<gene>
    <name evidence="5" type="ORF">ILEXP_LOCUS44339</name>
</gene>
<dbReference type="AlphaFoldDB" id="A0ABC8TZU0"/>
<keyword evidence="2" id="KW-0472">Membrane</keyword>
<evidence type="ECO:0000256" key="1">
    <source>
        <dbReference type="ARBA" id="ARBA00004141"/>
    </source>
</evidence>
<dbReference type="PANTHER" id="PTHR33222:SF3">
    <property type="entry name" value="PROTEIN CURVATURE THYLAKOID 1C, CHLOROPLASTIC"/>
    <property type="match status" value="1"/>
</dbReference>
<feature type="domain" description="Cyanobacterial aminoacyl-tRNA synthetase CAAD" evidence="4">
    <location>
        <begin position="100"/>
        <end position="162"/>
    </location>
</feature>
<protein>
    <recommendedName>
        <fullName evidence="4">Cyanobacterial aminoacyl-tRNA synthetase CAAD domain-containing protein</fullName>
    </recommendedName>
</protein>
<name>A0ABC8TZU0_9AQUA</name>